<evidence type="ECO:0000256" key="1">
    <source>
        <dbReference type="ARBA" id="ARBA00004173"/>
    </source>
</evidence>
<dbReference type="InterPro" id="IPR015422">
    <property type="entry name" value="PyrdxlP-dep_Trfase_small"/>
</dbReference>
<dbReference type="InterPro" id="IPR005814">
    <property type="entry name" value="Aminotrans_3"/>
</dbReference>
<dbReference type="Proteomes" id="UP001210211">
    <property type="component" value="Unassembled WGS sequence"/>
</dbReference>
<dbReference type="Pfam" id="PF00202">
    <property type="entry name" value="Aminotran_3"/>
    <property type="match status" value="1"/>
</dbReference>
<evidence type="ECO:0000313" key="6">
    <source>
        <dbReference type="Proteomes" id="UP001210211"/>
    </source>
</evidence>
<reference evidence="5 6" key="1">
    <citation type="journal article" date="2022" name="Cell">
        <title>Repeat-based holocentromeres influence genome architecture and karyotype evolution.</title>
        <authorList>
            <person name="Hofstatter P.G."/>
            <person name="Thangavel G."/>
            <person name="Lux T."/>
            <person name="Neumann P."/>
            <person name="Vondrak T."/>
            <person name="Novak P."/>
            <person name="Zhang M."/>
            <person name="Costa L."/>
            <person name="Castellani M."/>
            <person name="Scott A."/>
            <person name="Toegelov H."/>
            <person name="Fuchs J."/>
            <person name="Mata-Sucre Y."/>
            <person name="Dias Y."/>
            <person name="Vanzela A.L.L."/>
            <person name="Huettel B."/>
            <person name="Almeida C.C.S."/>
            <person name="Simkova H."/>
            <person name="Souza G."/>
            <person name="Pedrosa-Harand A."/>
            <person name="Macas J."/>
            <person name="Mayer K.F.X."/>
            <person name="Houben A."/>
            <person name="Marques A."/>
        </authorList>
    </citation>
    <scope>NUCLEOTIDE SEQUENCE [LARGE SCALE GENOMIC DNA]</scope>
    <source>
        <strain evidence="5">RhyTen1mFocal</strain>
    </source>
</reference>
<dbReference type="GO" id="GO:0030170">
    <property type="term" value="F:pyridoxal phosphate binding"/>
    <property type="evidence" value="ECO:0007669"/>
    <property type="project" value="InterPro"/>
</dbReference>
<evidence type="ECO:0000256" key="3">
    <source>
        <dbReference type="ARBA" id="ARBA00022679"/>
    </source>
</evidence>
<dbReference type="SUPFAM" id="SSF52540">
    <property type="entry name" value="P-loop containing nucleoside triphosphate hydrolases"/>
    <property type="match status" value="1"/>
</dbReference>
<dbReference type="InterPro" id="IPR049704">
    <property type="entry name" value="Aminotrans_3_PPA_site"/>
</dbReference>
<dbReference type="Gene3D" id="3.40.640.10">
    <property type="entry name" value="Type I PLP-dependent aspartate aminotransferase-like (Major domain)"/>
    <property type="match status" value="1"/>
</dbReference>
<dbReference type="InterPro" id="IPR015421">
    <property type="entry name" value="PyrdxlP-dep_Trfase_major"/>
</dbReference>
<dbReference type="Gene3D" id="3.40.50.300">
    <property type="entry name" value="P-loop containing nucleotide triphosphate hydrolases"/>
    <property type="match status" value="1"/>
</dbReference>
<organism evidence="5 6">
    <name type="scientific">Rhynchospora tenuis</name>
    <dbReference type="NCBI Taxonomy" id="198213"/>
    <lineage>
        <taxon>Eukaryota</taxon>
        <taxon>Viridiplantae</taxon>
        <taxon>Streptophyta</taxon>
        <taxon>Embryophyta</taxon>
        <taxon>Tracheophyta</taxon>
        <taxon>Spermatophyta</taxon>
        <taxon>Magnoliopsida</taxon>
        <taxon>Liliopsida</taxon>
        <taxon>Poales</taxon>
        <taxon>Cyperaceae</taxon>
        <taxon>Cyperoideae</taxon>
        <taxon>Rhynchosporeae</taxon>
        <taxon>Rhynchospora</taxon>
    </lineage>
</organism>
<dbReference type="CDD" id="cd03109">
    <property type="entry name" value="DTBS"/>
    <property type="match status" value="1"/>
</dbReference>
<comment type="caution">
    <text evidence="5">The sequence shown here is derived from an EMBL/GenBank/DDBJ whole genome shotgun (WGS) entry which is preliminary data.</text>
</comment>
<dbReference type="EMBL" id="JAMRDG010000001">
    <property type="protein sequence ID" value="KAJ3698439.1"/>
    <property type="molecule type" value="Genomic_DNA"/>
</dbReference>
<dbReference type="SUPFAM" id="SSF53383">
    <property type="entry name" value="PLP-dependent transferases"/>
    <property type="match status" value="1"/>
</dbReference>
<comment type="subcellular location">
    <subcellularLocation>
        <location evidence="1">Mitochondrion</location>
    </subcellularLocation>
</comment>
<dbReference type="Gene3D" id="3.90.1150.10">
    <property type="entry name" value="Aspartate Aminotransferase, domain 1"/>
    <property type="match status" value="1"/>
</dbReference>
<sequence>MSPLLTLWRYNSRRFPFPSPSPSLRALFSTVSTPQPVSLSSPTFTIWGANTGVGKTLVSTGLSISVLSSLQSLLYLKPLQTGYPVDSDSRFVFLKALDHLRLANFANSVVGSNQILVASESAKELGGCGNENVELNGGNGEEVRLECKTLYAWREAVGPHLAAEREGLMVEDEVVREFLGRYLGPGSRDEGGSEWRLVETAGGVASPGPTGTLQCDMYRPFRLPGVLVGDGRLGGISSTISAYESLILRGYDVPVVIFEDNGLSNEIALLSYLKKRVPVLVLPPIPKDPSDDLTDWFRESASVFTSLQDELLLFHSRRVERLKDMQKKATDLFWWPFTQHDLVPENTITVIDSRCAESFSIYKVKDGKEAIIPQFDACASWWTQGPDMSLQTELSRDMGYSVSRYGHVMFPENVYEPALNCAELLLDGVGRGWASRVYYSDNGSTAVEIALKMAFRKYVHDHGIVLNSQNGIENATGFNLKVLALNGGYHGDTLGAMEAQSPSAYTGFLQQPWYSGRGIFLEPPTVLFINKKWELSVPDSLVSEKLSYQTQPSFGFLADIFCRTRDSSSIADMYRSYISEQLSQNSVPDQGICIGALLIEPVIQGAGGMNMIDPLFQRILVSECKKRRIPVIFDEVFTGFWRLGRESAAELLGCYPDIACYAKLMTGGVIPLAATLATEDVFEVFRGNSKLRALLHGHSYSAHALGCTAAAKAVQWFKDPRTNPNLDSSGTQLKELWDREAISKISSLPNVKRIVAVGTLVAIELKAEGFDAGYASQYATSLIRQLREDGVYMRPLGNVIYLMCGPCTSQDICTHQLNKVYERILALDSEKEDEHELDVSNVSTRQCISVY</sequence>
<dbReference type="GO" id="GO:0004015">
    <property type="term" value="F:adenosylmethionine-8-amino-7-oxononanoate transaminase activity"/>
    <property type="evidence" value="ECO:0007669"/>
    <property type="project" value="TreeGrafter"/>
</dbReference>
<dbReference type="InterPro" id="IPR027417">
    <property type="entry name" value="P-loop_NTPase"/>
</dbReference>
<evidence type="ECO:0000256" key="2">
    <source>
        <dbReference type="ARBA" id="ARBA00022576"/>
    </source>
</evidence>
<evidence type="ECO:0000313" key="5">
    <source>
        <dbReference type="EMBL" id="KAJ3698439.1"/>
    </source>
</evidence>
<keyword evidence="4" id="KW-0663">Pyridoxal phosphate</keyword>
<evidence type="ECO:0000256" key="4">
    <source>
        <dbReference type="ARBA" id="ARBA00022898"/>
    </source>
</evidence>
<keyword evidence="6" id="KW-1185">Reference proteome</keyword>
<dbReference type="GO" id="GO:0009102">
    <property type="term" value="P:biotin biosynthetic process"/>
    <property type="evidence" value="ECO:0007669"/>
    <property type="project" value="TreeGrafter"/>
</dbReference>
<gene>
    <name evidence="5" type="ORF">LUZ61_002144</name>
</gene>
<keyword evidence="2" id="KW-0032">Aminotransferase</keyword>
<dbReference type="PANTHER" id="PTHR42684">
    <property type="entry name" value="ADENOSYLMETHIONINE-8-AMINO-7-OXONONANOATE AMINOTRANSFERASE"/>
    <property type="match status" value="1"/>
</dbReference>
<dbReference type="PROSITE" id="PS00600">
    <property type="entry name" value="AA_TRANSFER_CLASS_3"/>
    <property type="match status" value="1"/>
</dbReference>
<dbReference type="InterPro" id="IPR015424">
    <property type="entry name" value="PyrdxlP-dep_Trfase"/>
</dbReference>
<protein>
    <submittedName>
        <fullName evidence="5">Uncharacterized protein</fullName>
    </submittedName>
</protein>
<dbReference type="PANTHER" id="PTHR42684:SF3">
    <property type="entry name" value="ADENOSYLMETHIONINE-8-AMINO-7-OXONONANOATE AMINOTRANSFERASE"/>
    <property type="match status" value="1"/>
</dbReference>
<dbReference type="FunFam" id="3.40.640.10:FF:000088">
    <property type="entry name" value="Bifunctional dethiobiotin synthetase/7,8-diamino-pelargonic acid aminotransferase"/>
    <property type="match status" value="1"/>
</dbReference>
<keyword evidence="3" id="KW-0808">Transferase</keyword>
<dbReference type="GO" id="GO:0005739">
    <property type="term" value="C:mitochondrion"/>
    <property type="evidence" value="ECO:0007669"/>
    <property type="project" value="UniProtKB-SubCell"/>
</dbReference>
<dbReference type="FunFam" id="3.90.1150.10:FF:000090">
    <property type="entry name" value="Bifunctional dethiobiotin synthetase/7,8-diamino-pelargonic acid aminotransferase, mitochondrial"/>
    <property type="match status" value="1"/>
</dbReference>
<dbReference type="AlphaFoldDB" id="A0AAD6ERI3"/>
<proteinExistence type="predicted"/>
<name>A0AAD6ERI3_9POAL</name>
<accession>A0AAD6ERI3</accession>
<dbReference type="GO" id="GO:0004141">
    <property type="term" value="F:dethiobiotin synthase activity"/>
    <property type="evidence" value="ECO:0007669"/>
    <property type="project" value="TreeGrafter"/>
</dbReference>